<gene>
    <name evidence="2" type="ORF">C1850_07395</name>
</gene>
<evidence type="ECO:0000313" key="3">
    <source>
        <dbReference type="Proteomes" id="UP000253805"/>
    </source>
</evidence>
<dbReference type="InterPro" id="IPR011033">
    <property type="entry name" value="PRC_barrel-like_sf"/>
</dbReference>
<dbReference type="InterPro" id="IPR027275">
    <property type="entry name" value="PRC-brl_dom"/>
</dbReference>
<name>A0A369NXR9_9ACTN</name>
<evidence type="ECO:0000259" key="1">
    <source>
        <dbReference type="Pfam" id="PF05239"/>
    </source>
</evidence>
<sequence>MAKRYGTTGEIVGKRVLLDKSTPKKPEAVKRLGKVRHCVFHPTQRRFVGFIVKRPDLLWMFRRKDVFVAYNGYDVVDGRIVVSQAPEATGKGACKAMGVNYDDCVLWAGLPVIGEDGTVYGTVGDVSFDPKTGEVRSLTVTQGATANALLGVREIPGHLIRGFKRGIGTALSVNGQDEGEEPILGAILVSDEVAELAVEGGLAAKAGEATAVVADRARETVEAVKPAVSTATKAAGKAVNKGAYATGRQIKRASGMFSAFKEEYDKARKEDD</sequence>
<accession>A0A369NXR9</accession>
<proteinExistence type="predicted"/>
<protein>
    <submittedName>
        <fullName evidence="2">PRC-barrel domain protein</fullName>
    </submittedName>
</protein>
<dbReference type="Gene3D" id="2.30.30.240">
    <property type="entry name" value="PRC-barrel domain"/>
    <property type="match status" value="1"/>
</dbReference>
<dbReference type="RefSeq" id="WP_114549188.1">
    <property type="nucleotide sequence ID" value="NZ_DBFWAD010000044.1"/>
</dbReference>
<dbReference type="SUPFAM" id="SSF50346">
    <property type="entry name" value="PRC-barrel domain"/>
    <property type="match status" value="1"/>
</dbReference>
<comment type="caution">
    <text evidence="2">The sequence shown here is derived from an EMBL/GenBank/DDBJ whole genome shotgun (WGS) entry which is preliminary data.</text>
</comment>
<dbReference type="EMBL" id="PPUT01000017">
    <property type="protein sequence ID" value="RDC43892.1"/>
    <property type="molecule type" value="Genomic_DNA"/>
</dbReference>
<evidence type="ECO:0000313" key="2">
    <source>
        <dbReference type="EMBL" id="RDC43892.1"/>
    </source>
</evidence>
<dbReference type="Pfam" id="PF05239">
    <property type="entry name" value="PRC"/>
    <property type="match status" value="1"/>
</dbReference>
<dbReference type="Proteomes" id="UP000253805">
    <property type="component" value="Unassembled WGS sequence"/>
</dbReference>
<feature type="domain" description="PRC-barrel" evidence="1">
    <location>
        <begin position="109"/>
        <end position="143"/>
    </location>
</feature>
<organism evidence="2 3">
    <name type="scientific">Adlercreutzia equolifaciens subsp. celatus</name>
    <dbReference type="NCBI Taxonomy" id="394340"/>
    <lineage>
        <taxon>Bacteria</taxon>
        <taxon>Bacillati</taxon>
        <taxon>Actinomycetota</taxon>
        <taxon>Coriobacteriia</taxon>
        <taxon>Eggerthellales</taxon>
        <taxon>Eggerthellaceae</taxon>
        <taxon>Adlercreutzia</taxon>
    </lineage>
</organism>
<dbReference type="AlphaFoldDB" id="A0A369NXR9"/>
<reference evidence="2 3" key="1">
    <citation type="journal article" date="2018" name="Elife">
        <title>Discovery and characterization of a prevalent human gut bacterial enzyme sufficient for the inactivation of a family of plant toxins.</title>
        <authorList>
            <person name="Koppel N."/>
            <person name="Bisanz J.E."/>
            <person name="Pandelia M.E."/>
            <person name="Turnbaugh P.J."/>
            <person name="Balskus E.P."/>
        </authorList>
    </citation>
    <scope>NUCLEOTIDE SEQUENCE [LARGE SCALE GENOMIC DNA]</scope>
    <source>
        <strain evidence="2 3">OB21 GAM 11</strain>
    </source>
</reference>